<dbReference type="EMBL" id="VPFL01000028">
    <property type="protein sequence ID" value="TXF10502.1"/>
    <property type="molecule type" value="Genomic_DNA"/>
</dbReference>
<organism evidence="1 2">
    <name type="scientific">Pelomicrobium methylotrophicum</name>
    <dbReference type="NCBI Taxonomy" id="2602750"/>
    <lineage>
        <taxon>Bacteria</taxon>
        <taxon>Pseudomonadati</taxon>
        <taxon>Pseudomonadota</taxon>
        <taxon>Hydrogenophilia</taxon>
        <taxon>Hydrogenophilia incertae sedis</taxon>
        <taxon>Pelomicrobium</taxon>
    </lineage>
</organism>
<reference evidence="1 2" key="1">
    <citation type="submission" date="2019-08" db="EMBL/GenBank/DDBJ databases">
        <title>Pelomicrobium methylotrophicum gen. nov., sp. nov. a moderately thermophilic, facultatively anaerobic, lithoautotrophic and methylotrophic bacterium isolated from a terrestrial mud volcano.</title>
        <authorList>
            <person name="Slobodkina G.B."/>
            <person name="Merkel A.Y."/>
            <person name="Slobodkin A.I."/>
        </authorList>
    </citation>
    <scope>NUCLEOTIDE SEQUENCE [LARGE SCALE GENOMIC DNA]</scope>
    <source>
        <strain evidence="1 2">SM250</strain>
    </source>
</reference>
<keyword evidence="2" id="KW-1185">Reference proteome</keyword>
<dbReference type="AlphaFoldDB" id="A0A5C7EEB4"/>
<evidence type="ECO:0000313" key="1">
    <source>
        <dbReference type="EMBL" id="TXF10502.1"/>
    </source>
</evidence>
<proteinExistence type="predicted"/>
<accession>A0A5C7EEB4</accession>
<dbReference type="Proteomes" id="UP000321201">
    <property type="component" value="Unassembled WGS sequence"/>
</dbReference>
<protein>
    <submittedName>
        <fullName evidence="1">Uncharacterized protein</fullName>
    </submittedName>
</protein>
<dbReference type="RefSeq" id="WP_147800982.1">
    <property type="nucleotide sequence ID" value="NZ_VPFL01000028.1"/>
</dbReference>
<comment type="caution">
    <text evidence="1">The sequence shown here is derived from an EMBL/GenBank/DDBJ whole genome shotgun (WGS) entry which is preliminary data.</text>
</comment>
<sequence>MATSYNTAKLGHTVGGATGGWLGMIAAEVLPVFANSVKADRAKRPGVVTVKAIIQKQGGGNAVLTAIAASDREAGPKDLVRATYERLVSFIRTAGVGK</sequence>
<dbReference type="InParanoid" id="A0A5C7EEB4"/>
<evidence type="ECO:0000313" key="2">
    <source>
        <dbReference type="Proteomes" id="UP000321201"/>
    </source>
</evidence>
<gene>
    <name evidence="1" type="ORF">FR698_14880</name>
</gene>
<name>A0A5C7EEB4_9PROT</name>